<gene>
    <name evidence="2" type="ORF">K489DRAFT_397888</name>
</gene>
<dbReference type="OrthoDB" id="414774at2759"/>
<accession>A0A6J3MIA3</accession>
<dbReference type="RefSeq" id="XP_033464686.1">
    <property type="nucleotide sequence ID" value="XM_033606921.1"/>
</dbReference>
<dbReference type="PANTHER" id="PTHR45588">
    <property type="entry name" value="TPR DOMAIN-CONTAINING PROTEIN"/>
    <property type="match status" value="1"/>
</dbReference>
<evidence type="ECO:0000313" key="2">
    <source>
        <dbReference type="RefSeq" id="XP_033464686.1"/>
    </source>
</evidence>
<name>A0A6J3MIA3_9PEZI</name>
<reference evidence="2" key="2">
    <citation type="submission" date="2020-04" db="EMBL/GenBank/DDBJ databases">
        <authorList>
            <consortium name="NCBI Genome Project"/>
        </authorList>
    </citation>
    <scope>NUCLEOTIDE SEQUENCE</scope>
    <source>
        <strain evidence="2">CBS 342.82</strain>
    </source>
</reference>
<dbReference type="Proteomes" id="UP000504637">
    <property type="component" value="Unplaced"/>
</dbReference>
<dbReference type="GeneID" id="54364721"/>
<organism evidence="2">
    <name type="scientific">Dissoconium aciculare CBS 342.82</name>
    <dbReference type="NCBI Taxonomy" id="1314786"/>
    <lineage>
        <taxon>Eukaryota</taxon>
        <taxon>Fungi</taxon>
        <taxon>Dikarya</taxon>
        <taxon>Ascomycota</taxon>
        <taxon>Pezizomycotina</taxon>
        <taxon>Dothideomycetes</taxon>
        <taxon>Dothideomycetidae</taxon>
        <taxon>Mycosphaerellales</taxon>
        <taxon>Dissoconiaceae</taxon>
        <taxon>Dissoconium</taxon>
    </lineage>
</organism>
<dbReference type="Gene3D" id="1.25.40.10">
    <property type="entry name" value="Tetratricopeptide repeat domain"/>
    <property type="match status" value="1"/>
</dbReference>
<keyword evidence="1" id="KW-1185">Reference proteome</keyword>
<proteinExistence type="predicted"/>
<evidence type="ECO:0008006" key="3">
    <source>
        <dbReference type="Google" id="ProtNLM"/>
    </source>
</evidence>
<dbReference type="InterPro" id="IPR019734">
    <property type="entry name" value="TPR_rpt"/>
</dbReference>
<dbReference type="PANTHER" id="PTHR45588:SF1">
    <property type="entry name" value="WW DOMAIN-CONTAINING PROTEIN"/>
    <property type="match status" value="1"/>
</dbReference>
<dbReference type="InterPro" id="IPR011990">
    <property type="entry name" value="TPR-like_helical_dom_sf"/>
</dbReference>
<evidence type="ECO:0000313" key="1">
    <source>
        <dbReference type="Proteomes" id="UP000504637"/>
    </source>
</evidence>
<sequence>MSSTITHENYFNLGTYEWKITTKSASAQTWFNRGLIWCYGFNHEEAIICFENSIKADANPMAFWGLAYALGPNYNKPWKIFDRDELERNVARAHQAGQQAKQQAIADSATPLERALIDALEYRYPENDAAADHSRWDAGYAHAMQKVYETHGHSLDIAALYADALMNLTPWSLWNVKTGKPRDGGRTSETKAVLEKAMAHVDGLRHPGILHLYIHLMEMSPTPEKALVAADALRMLCPDAGHLNHMSTHIDILCGDYRQAMTSNLDAIRADERYLAHAGALNFYSLYRSHDYHFRIYAAKFAGNFKVALQTVSELEASLPEDLLRIQSPPMADWLEGFLSMRIHVLIRFGRWSEILEIVFPPDRTLYCVTTAMTYYGRGMAFSALGRIDEAREARELFTRAMARVLETRTLFNNTCRDILAVGAAMLDGELEYRRGEYEVAFAALRRAVHLSDDLPYDEPWGWMQPPRHALGALLLEQGHVEDAAKVFSADLGFDETLPRALQHPNNVWALKGFHTCLMKLGREAEARIVDKLLVVAAATADVSIATSCFCATKSLCNL</sequence>
<reference evidence="2" key="3">
    <citation type="submission" date="2025-08" db="UniProtKB">
        <authorList>
            <consortium name="RefSeq"/>
        </authorList>
    </citation>
    <scope>IDENTIFICATION</scope>
    <source>
        <strain evidence="2">CBS 342.82</strain>
    </source>
</reference>
<reference evidence="2" key="1">
    <citation type="submission" date="2020-01" db="EMBL/GenBank/DDBJ databases">
        <authorList>
            <consortium name="DOE Joint Genome Institute"/>
            <person name="Haridas S."/>
            <person name="Albert R."/>
            <person name="Binder M."/>
            <person name="Bloem J."/>
            <person name="Labutti K."/>
            <person name="Salamov A."/>
            <person name="Andreopoulos B."/>
            <person name="Baker S.E."/>
            <person name="Barry K."/>
            <person name="Bills G."/>
            <person name="Bluhm B.H."/>
            <person name="Cannon C."/>
            <person name="Castanera R."/>
            <person name="Culley D.E."/>
            <person name="Daum C."/>
            <person name="Ezra D."/>
            <person name="Gonzalez J.B."/>
            <person name="Henrissat B."/>
            <person name="Kuo A."/>
            <person name="Liang C."/>
            <person name="Lipzen A."/>
            <person name="Lutzoni F."/>
            <person name="Magnuson J."/>
            <person name="Mondo S."/>
            <person name="Nolan M."/>
            <person name="Ohm R."/>
            <person name="Pangilinan J."/>
            <person name="Park H.-J."/>
            <person name="Ramirez L."/>
            <person name="Alfaro M."/>
            <person name="Sun H."/>
            <person name="Tritt A."/>
            <person name="Yoshinaga Y."/>
            <person name="Zwiers L.-H."/>
            <person name="Turgeon B.G."/>
            <person name="Goodwin S.B."/>
            <person name="Spatafora J.W."/>
            <person name="Crous P.W."/>
            <person name="Grigoriev I.V."/>
        </authorList>
    </citation>
    <scope>NUCLEOTIDE SEQUENCE</scope>
    <source>
        <strain evidence="2">CBS 342.82</strain>
    </source>
</reference>
<dbReference type="SMART" id="SM00028">
    <property type="entry name" value="TPR"/>
    <property type="match status" value="2"/>
</dbReference>
<dbReference type="AlphaFoldDB" id="A0A6J3MIA3"/>
<protein>
    <recommendedName>
        <fullName evidence="3">TPR-like protein</fullName>
    </recommendedName>
</protein>
<dbReference type="SUPFAM" id="SSF48452">
    <property type="entry name" value="TPR-like"/>
    <property type="match status" value="2"/>
</dbReference>